<dbReference type="EMBL" id="JACGWJ010000018">
    <property type="protein sequence ID" value="KAL0349506.1"/>
    <property type="molecule type" value="Genomic_DNA"/>
</dbReference>
<reference evidence="2" key="1">
    <citation type="submission" date="2020-06" db="EMBL/GenBank/DDBJ databases">
        <authorList>
            <person name="Li T."/>
            <person name="Hu X."/>
            <person name="Zhang T."/>
            <person name="Song X."/>
            <person name="Zhang H."/>
            <person name="Dai N."/>
            <person name="Sheng W."/>
            <person name="Hou X."/>
            <person name="Wei L."/>
        </authorList>
    </citation>
    <scope>NUCLEOTIDE SEQUENCE</scope>
    <source>
        <strain evidence="2">G02</strain>
        <tissue evidence="2">Leaf</tissue>
    </source>
</reference>
<reference evidence="2" key="2">
    <citation type="journal article" date="2024" name="Plant">
        <title>Genomic evolution and insights into agronomic trait innovations of Sesamum species.</title>
        <authorList>
            <person name="Miao H."/>
            <person name="Wang L."/>
            <person name="Qu L."/>
            <person name="Liu H."/>
            <person name="Sun Y."/>
            <person name="Le M."/>
            <person name="Wang Q."/>
            <person name="Wei S."/>
            <person name="Zheng Y."/>
            <person name="Lin W."/>
            <person name="Duan Y."/>
            <person name="Cao H."/>
            <person name="Xiong S."/>
            <person name="Wang X."/>
            <person name="Wei L."/>
            <person name="Li C."/>
            <person name="Ma Q."/>
            <person name="Ju M."/>
            <person name="Zhao R."/>
            <person name="Li G."/>
            <person name="Mu C."/>
            <person name="Tian Q."/>
            <person name="Mei H."/>
            <person name="Zhang T."/>
            <person name="Gao T."/>
            <person name="Zhang H."/>
        </authorList>
    </citation>
    <scope>NUCLEOTIDE SEQUENCE</scope>
    <source>
        <strain evidence="2">G02</strain>
    </source>
</reference>
<gene>
    <name evidence="2" type="ORF">Sradi_4099800</name>
</gene>
<name>A0AAW2P489_SESRA</name>
<protein>
    <submittedName>
        <fullName evidence="2">Uncharacterized protein</fullName>
    </submittedName>
</protein>
<proteinExistence type="predicted"/>
<feature type="region of interest" description="Disordered" evidence="1">
    <location>
        <begin position="18"/>
        <end position="67"/>
    </location>
</feature>
<dbReference type="AlphaFoldDB" id="A0AAW2P489"/>
<organism evidence="2">
    <name type="scientific">Sesamum radiatum</name>
    <name type="common">Black benniseed</name>
    <dbReference type="NCBI Taxonomy" id="300843"/>
    <lineage>
        <taxon>Eukaryota</taxon>
        <taxon>Viridiplantae</taxon>
        <taxon>Streptophyta</taxon>
        <taxon>Embryophyta</taxon>
        <taxon>Tracheophyta</taxon>
        <taxon>Spermatophyta</taxon>
        <taxon>Magnoliopsida</taxon>
        <taxon>eudicotyledons</taxon>
        <taxon>Gunneridae</taxon>
        <taxon>Pentapetalae</taxon>
        <taxon>asterids</taxon>
        <taxon>lamiids</taxon>
        <taxon>Lamiales</taxon>
        <taxon>Pedaliaceae</taxon>
        <taxon>Sesamum</taxon>
    </lineage>
</organism>
<evidence type="ECO:0000256" key="1">
    <source>
        <dbReference type="SAM" id="MobiDB-lite"/>
    </source>
</evidence>
<evidence type="ECO:0000313" key="2">
    <source>
        <dbReference type="EMBL" id="KAL0349506.1"/>
    </source>
</evidence>
<feature type="compositionally biased region" description="Basic and acidic residues" evidence="1">
    <location>
        <begin position="29"/>
        <end position="46"/>
    </location>
</feature>
<sequence>MAQAAKYKYGGCQASKRKERRNIWYHPGSEGRTRDIPDPHQWDDSPRTSLTPASGMTVPGPSSLLIR</sequence>
<comment type="caution">
    <text evidence="2">The sequence shown here is derived from an EMBL/GenBank/DDBJ whole genome shotgun (WGS) entry which is preliminary data.</text>
</comment>
<accession>A0AAW2P489</accession>